<reference evidence="1" key="2">
    <citation type="submission" date="2025-09" db="UniProtKB">
        <authorList>
            <consortium name="EnsemblPlants"/>
        </authorList>
    </citation>
    <scope>IDENTIFICATION</scope>
</reference>
<dbReference type="EnsemblPlants" id="AVESA.00010b.r2.1AG0031360.1">
    <property type="protein sequence ID" value="AVESA.00010b.r2.1AG0031360.1.CDS"/>
    <property type="gene ID" value="AVESA.00010b.r2.1AG0031360"/>
</dbReference>
<protein>
    <submittedName>
        <fullName evidence="1">Uncharacterized protein</fullName>
    </submittedName>
</protein>
<evidence type="ECO:0000313" key="1">
    <source>
        <dbReference type="EnsemblPlants" id="AVESA.00010b.r2.1AG0031360.1.CDS"/>
    </source>
</evidence>
<evidence type="ECO:0000313" key="2">
    <source>
        <dbReference type="Proteomes" id="UP001732700"/>
    </source>
</evidence>
<keyword evidence="2" id="KW-1185">Reference proteome</keyword>
<name>A0ACD5TCT9_AVESA</name>
<sequence length="656" mass="73746">MPVHIDMAPVMDRVSAGLQWLLMKQMYVWKTEYTIEKLKKSRDELKFTIQDVQESVEDARRNGWLPKHRAEGWMKLGFEFMEHANKTVAKFDEQLSLLNDTDSVSVVHTVFHCPCDALSRRVLNAEAITRLIDIKEHIDVGEKTYLAGGFEAVAVKRSLLPVSVHAGSSPAPAPFHQSLKTPLLMPQPSFNDQHKAMIASGVDIEKLKVGALPQYRALARSHSHEMPVMIRVRARRYARWSRAPIDLVLVLDVSSRRLEQVKQGAMFVVHNLETEDRLSILQSFQTHTDLVFPLTHMSDQQKIIAKNKIKNLSGAIDHAHSTIEFVPVMETAYQILDDCEYDKHRARSIMLLTDGLFENKSLSSTRLSIGDYPTYTIGIGSDHDPCILYDLARSGQYGTYSWVDGQDSKGISNAMALCIGGLTSIVARDVTISIKAVQEDVKISRIVSGTYDHVLDGGKISGSITINDLYGLEEKNFLVYVKIPMAQGMLRRTTKLLTVNAEYYCHVTKADVKTDPVMVSVKRPIKVRGQQIRNIFPQVTTEVIRDNVLERVREISIQSQNEVQGMEIIRDKLKSIQDYIGDTEDTVEDGKDKCDELSMDLDDMEGDAGVAYMLSWLSSHQLQRAATTPGSSSTTSFSFRTTRMHNMIDSVESAPV</sequence>
<accession>A0ACD5TCT9</accession>
<dbReference type="Proteomes" id="UP001732700">
    <property type="component" value="Chromosome 1A"/>
</dbReference>
<organism evidence="1 2">
    <name type="scientific">Avena sativa</name>
    <name type="common">Oat</name>
    <dbReference type="NCBI Taxonomy" id="4498"/>
    <lineage>
        <taxon>Eukaryota</taxon>
        <taxon>Viridiplantae</taxon>
        <taxon>Streptophyta</taxon>
        <taxon>Embryophyta</taxon>
        <taxon>Tracheophyta</taxon>
        <taxon>Spermatophyta</taxon>
        <taxon>Magnoliopsida</taxon>
        <taxon>Liliopsida</taxon>
        <taxon>Poales</taxon>
        <taxon>Poaceae</taxon>
        <taxon>BOP clade</taxon>
        <taxon>Pooideae</taxon>
        <taxon>Poodae</taxon>
        <taxon>Poeae</taxon>
        <taxon>Poeae Chloroplast Group 1 (Aveneae type)</taxon>
        <taxon>Aveninae</taxon>
        <taxon>Avena</taxon>
    </lineage>
</organism>
<reference evidence="1" key="1">
    <citation type="submission" date="2021-05" db="EMBL/GenBank/DDBJ databases">
        <authorList>
            <person name="Scholz U."/>
            <person name="Mascher M."/>
            <person name="Fiebig A."/>
        </authorList>
    </citation>
    <scope>NUCLEOTIDE SEQUENCE [LARGE SCALE GENOMIC DNA]</scope>
</reference>
<proteinExistence type="predicted"/>